<dbReference type="InterPro" id="IPR029063">
    <property type="entry name" value="SAM-dependent_MTases_sf"/>
</dbReference>
<dbReference type="eggNOG" id="COG2226">
    <property type="taxonomic scope" value="Bacteria"/>
</dbReference>
<keyword evidence="1 4" id="KW-0808">Transferase</keyword>
<dbReference type="PANTHER" id="PTHR43861">
    <property type="entry name" value="TRANS-ACONITATE 2-METHYLTRANSFERASE-RELATED"/>
    <property type="match status" value="1"/>
</dbReference>
<dbReference type="AlphaFoldDB" id="F0RUM1"/>
<keyword evidence="5" id="KW-1185">Reference proteome</keyword>
<dbReference type="EMBL" id="CP002541">
    <property type="protein sequence ID" value="ADY12383.1"/>
    <property type="molecule type" value="Genomic_DNA"/>
</dbReference>
<dbReference type="Proteomes" id="UP000008466">
    <property type="component" value="Chromosome"/>
</dbReference>
<dbReference type="KEGG" id="sbu:SpiBuddy_0550"/>
<accession>F0RUM1</accession>
<dbReference type="STRING" id="158189.SpiBuddy_0550"/>
<dbReference type="SUPFAM" id="SSF53335">
    <property type="entry name" value="S-adenosyl-L-methionine-dependent methyltransferases"/>
    <property type="match status" value="1"/>
</dbReference>
<name>F0RUM1_SPHGB</name>
<dbReference type="RefSeq" id="WP_013606236.1">
    <property type="nucleotide sequence ID" value="NC_015152.1"/>
</dbReference>
<dbReference type="CDD" id="cd02440">
    <property type="entry name" value="AdoMet_MTases"/>
    <property type="match status" value="1"/>
</dbReference>
<dbReference type="GO" id="GO:0032259">
    <property type="term" value="P:methylation"/>
    <property type="evidence" value="ECO:0007669"/>
    <property type="project" value="UniProtKB-KW"/>
</dbReference>
<keyword evidence="4" id="KW-0489">Methyltransferase</keyword>
<keyword evidence="2" id="KW-1133">Transmembrane helix</keyword>
<reference evidence="5" key="1">
    <citation type="submission" date="2011-02" db="EMBL/GenBank/DDBJ databases">
        <title>Complete sequence of Spirochaeta sp. Buddy.</title>
        <authorList>
            <person name="Lucas S."/>
            <person name="Copeland A."/>
            <person name="Lapidus A."/>
            <person name="Cheng J.-F."/>
            <person name="Goodwin L."/>
            <person name="Pitluck S."/>
            <person name="Zeytun A."/>
            <person name="Detter J.C."/>
            <person name="Han C."/>
            <person name="Tapia R."/>
            <person name="Land M."/>
            <person name="Hauser L."/>
            <person name="Kyrpides N."/>
            <person name="Ivanova N."/>
            <person name="Mikhailova N."/>
            <person name="Pagani I."/>
            <person name="Ritalahti K.M."/>
            <person name="Loeffler F.E."/>
            <person name="Woyke T."/>
        </authorList>
    </citation>
    <scope>NUCLEOTIDE SEQUENCE [LARGE SCALE GENOMIC DNA]</scope>
    <source>
        <strain evidence="5">ATCC BAA-1886 / DSM 22777 / Buddy</strain>
    </source>
</reference>
<gene>
    <name evidence="4" type="ordered locus">SpiBuddy_0550</name>
</gene>
<sequence>MRNKDSTGLFNFIAPLYGLFFTYQKRRYAKTLDAMQHYLKDETILDVGCGTGALCSALSDRGLAVTGIDPASKMLFIAKRKNKDKPITFVQADATMPLAFADKQFDLAIASYVAHGMQKEMRTMLYKQMSRVAKHYVIIHDYNANRSPLTSLIEYLEGGDYFHFIKHAHQEMQECVSDLQHCFSKVEVVQVGKRANWYICTPKI</sequence>
<organism evidence="4 5">
    <name type="scientific">Sphaerochaeta globosa (strain ATCC BAA-1886 / DSM 22777 / Buddy)</name>
    <name type="common">Spirochaeta sp. (strain Buddy)</name>
    <dbReference type="NCBI Taxonomy" id="158189"/>
    <lineage>
        <taxon>Bacteria</taxon>
        <taxon>Pseudomonadati</taxon>
        <taxon>Spirochaetota</taxon>
        <taxon>Spirochaetia</taxon>
        <taxon>Spirochaetales</taxon>
        <taxon>Sphaerochaetaceae</taxon>
        <taxon>Sphaerochaeta</taxon>
    </lineage>
</organism>
<dbReference type="InterPro" id="IPR041698">
    <property type="entry name" value="Methyltransf_25"/>
</dbReference>
<keyword evidence="2" id="KW-0472">Membrane</keyword>
<feature type="domain" description="Methyltransferase" evidence="3">
    <location>
        <begin position="44"/>
        <end position="134"/>
    </location>
</feature>
<dbReference type="Gene3D" id="3.40.50.150">
    <property type="entry name" value="Vaccinia Virus protein VP39"/>
    <property type="match status" value="1"/>
</dbReference>
<evidence type="ECO:0000256" key="1">
    <source>
        <dbReference type="ARBA" id="ARBA00022679"/>
    </source>
</evidence>
<evidence type="ECO:0000313" key="5">
    <source>
        <dbReference type="Proteomes" id="UP000008466"/>
    </source>
</evidence>
<dbReference type="HOGENOM" id="CLU_1371655_0_0_12"/>
<protein>
    <submittedName>
        <fullName evidence="4">Methyltransferase type 11</fullName>
    </submittedName>
</protein>
<dbReference type="OrthoDB" id="9810247at2"/>
<dbReference type="GO" id="GO:0008168">
    <property type="term" value="F:methyltransferase activity"/>
    <property type="evidence" value="ECO:0007669"/>
    <property type="project" value="UniProtKB-KW"/>
</dbReference>
<keyword evidence="2" id="KW-0812">Transmembrane</keyword>
<evidence type="ECO:0000313" key="4">
    <source>
        <dbReference type="EMBL" id="ADY12383.1"/>
    </source>
</evidence>
<evidence type="ECO:0000259" key="3">
    <source>
        <dbReference type="Pfam" id="PF13649"/>
    </source>
</evidence>
<dbReference type="Pfam" id="PF13649">
    <property type="entry name" value="Methyltransf_25"/>
    <property type="match status" value="1"/>
</dbReference>
<feature type="transmembrane region" description="Helical" evidence="2">
    <location>
        <begin position="6"/>
        <end position="23"/>
    </location>
</feature>
<proteinExistence type="predicted"/>
<evidence type="ECO:0000256" key="2">
    <source>
        <dbReference type="SAM" id="Phobius"/>
    </source>
</evidence>